<accession>A0A195DS23</accession>
<dbReference type="AlphaFoldDB" id="A0A195DS23"/>
<organism evidence="2 3">
    <name type="scientific">Trachymyrmex cornetzi</name>
    <dbReference type="NCBI Taxonomy" id="471704"/>
    <lineage>
        <taxon>Eukaryota</taxon>
        <taxon>Metazoa</taxon>
        <taxon>Ecdysozoa</taxon>
        <taxon>Arthropoda</taxon>
        <taxon>Hexapoda</taxon>
        <taxon>Insecta</taxon>
        <taxon>Pterygota</taxon>
        <taxon>Neoptera</taxon>
        <taxon>Endopterygota</taxon>
        <taxon>Hymenoptera</taxon>
        <taxon>Apocrita</taxon>
        <taxon>Aculeata</taxon>
        <taxon>Formicoidea</taxon>
        <taxon>Formicidae</taxon>
        <taxon>Myrmicinae</taxon>
        <taxon>Trachymyrmex</taxon>
    </lineage>
</organism>
<keyword evidence="1" id="KW-0472">Membrane</keyword>
<keyword evidence="1" id="KW-0812">Transmembrane</keyword>
<reference evidence="2 3" key="1">
    <citation type="submission" date="2015-09" db="EMBL/GenBank/DDBJ databases">
        <title>Trachymyrmex cornetzi WGS genome.</title>
        <authorList>
            <person name="Nygaard S."/>
            <person name="Hu H."/>
            <person name="Boomsma J."/>
            <person name="Zhang G."/>
        </authorList>
    </citation>
    <scope>NUCLEOTIDE SEQUENCE [LARGE SCALE GENOMIC DNA]</scope>
    <source>
        <strain evidence="2">Tcor2-1</strain>
        <tissue evidence="2">Whole body</tissue>
    </source>
</reference>
<feature type="transmembrane region" description="Helical" evidence="1">
    <location>
        <begin position="115"/>
        <end position="139"/>
    </location>
</feature>
<feature type="transmembrane region" description="Helical" evidence="1">
    <location>
        <begin position="89"/>
        <end position="109"/>
    </location>
</feature>
<evidence type="ECO:0000256" key="1">
    <source>
        <dbReference type="SAM" id="Phobius"/>
    </source>
</evidence>
<proteinExistence type="predicted"/>
<sequence length="227" mass="25945">MHVPHPRFKRVIIVPSGPGIGGWSRNNVIMVVRPRSFWFNTQHITGDSVGQIHSGYDGFFKLNKQTVPFTEISSKKESKVYLAIYRQKCFGSPFALTFLQLVTFCLSLLKILVGLFSSCLLSLVVPMGLSFPFPFRVVVEHSLPVDKIRKVFSWALSFLFHLPQVPAQLPTRVHVRPQLALLPFCLFLLLFLWNIHASFFLSQPEQACFSHWGYPMEKINNGLDHVM</sequence>
<keyword evidence="3" id="KW-1185">Reference proteome</keyword>
<gene>
    <name evidence="2" type="ORF">ALC57_12115</name>
</gene>
<dbReference type="Proteomes" id="UP000078492">
    <property type="component" value="Unassembled WGS sequence"/>
</dbReference>
<protein>
    <submittedName>
        <fullName evidence="2">Uncharacterized protein</fullName>
    </submittedName>
</protein>
<dbReference type="EMBL" id="KQ980530">
    <property type="protein sequence ID" value="KYN15612.1"/>
    <property type="molecule type" value="Genomic_DNA"/>
</dbReference>
<evidence type="ECO:0000313" key="3">
    <source>
        <dbReference type="Proteomes" id="UP000078492"/>
    </source>
</evidence>
<keyword evidence="1" id="KW-1133">Transmembrane helix</keyword>
<feature type="transmembrane region" description="Helical" evidence="1">
    <location>
        <begin position="181"/>
        <end position="201"/>
    </location>
</feature>
<evidence type="ECO:0000313" key="2">
    <source>
        <dbReference type="EMBL" id="KYN15612.1"/>
    </source>
</evidence>
<name>A0A195DS23_9HYME</name>